<dbReference type="RefSeq" id="WP_146072102.1">
    <property type="nucleotide sequence ID" value="NZ_FNVA01000003.1"/>
</dbReference>
<organism evidence="1 2">
    <name type="scientific">Bryocella elongata</name>
    <dbReference type="NCBI Taxonomy" id="863522"/>
    <lineage>
        <taxon>Bacteria</taxon>
        <taxon>Pseudomonadati</taxon>
        <taxon>Acidobacteriota</taxon>
        <taxon>Terriglobia</taxon>
        <taxon>Terriglobales</taxon>
        <taxon>Acidobacteriaceae</taxon>
        <taxon>Bryocella</taxon>
    </lineage>
</organism>
<proteinExistence type="predicted"/>
<gene>
    <name evidence="1" type="ORF">SAMN05421819_2086</name>
</gene>
<dbReference type="OrthoDB" id="122395at2"/>
<dbReference type="AlphaFoldDB" id="A0A1H5Y2U6"/>
<evidence type="ECO:0000313" key="1">
    <source>
        <dbReference type="EMBL" id="SEG18125.1"/>
    </source>
</evidence>
<reference evidence="1 2" key="1">
    <citation type="submission" date="2016-10" db="EMBL/GenBank/DDBJ databases">
        <authorList>
            <person name="de Groot N.N."/>
        </authorList>
    </citation>
    <scope>NUCLEOTIDE SEQUENCE [LARGE SCALE GENOMIC DNA]</scope>
    <source>
        <strain evidence="1 2">DSM 22489</strain>
    </source>
</reference>
<protein>
    <submittedName>
        <fullName evidence="1">Uncharacterized protein</fullName>
    </submittedName>
</protein>
<keyword evidence="2" id="KW-1185">Reference proteome</keyword>
<sequence length="93" mass="10344">MRLRCEASNAGSDIRCSVCGQGFLTHWSSESPETPEEQAILRAQLMRELRRHHAVSTDHPAAHPRCCFHVHTPEPQAEVSLPVFGSVPEWATA</sequence>
<dbReference type="Proteomes" id="UP000236728">
    <property type="component" value="Unassembled WGS sequence"/>
</dbReference>
<name>A0A1H5Y2U6_9BACT</name>
<dbReference type="EMBL" id="FNVA01000003">
    <property type="protein sequence ID" value="SEG18125.1"/>
    <property type="molecule type" value="Genomic_DNA"/>
</dbReference>
<evidence type="ECO:0000313" key="2">
    <source>
        <dbReference type="Proteomes" id="UP000236728"/>
    </source>
</evidence>
<accession>A0A1H5Y2U6</accession>